<dbReference type="InterPro" id="IPR036236">
    <property type="entry name" value="Znf_C2H2_sf"/>
</dbReference>
<dbReference type="Gene3D" id="3.30.160.60">
    <property type="entry name" value="Classic Zinc Finger"/>
    <property type="match status" value="1"/>
</dbReference>
<name>A0A9W6T4L7_CANBO</name>
<dbReference type="InterPro" id="IPR013087">
    <property type="entry name" value="Znf_C2H2_type"/>
</dbReference>
<keyword evidence="1" id="KW-0479">Metal-binding</keyword>
<evidence type="ECO:0000256" key="2">
    <source>
        <dbReference type="SAM" id="MobiDB-lite"/>
    </source>
</evidence>
<evidence type="ECO:0000313" key="4">
    <source>
        <dbReference type="EMBL" id="GME75019.1"/>
    </source>
</evidence>
<dbReference type="SMART" id="SM00355">
    <property type="entry name" value="ZnF_C2H2"/>
    <property type="match status" value="1"/>
</dbReference>
<feature type="region of interest" description="Disordered" evidence="2">
    <location>
        <begin position="128"/>
        <end position="180"/>
    </location>
</feature>
<keyword evidence="5" id="KW-1185">Reference proteome</keyword>
<dbReference type="EMBL" id="BSXN01001933">
    <property type="protein sequence ID" value="GME75019.1"/>
    <property type="molecule type" value="Genomic_DNA"/>
</dbReference>
<feature type="domain" description="C2H2-type" evidence="3">
    <location>
        <begin position="87"/>
        <end position="114"/>
    </location>
</feature>
<dbReference type="SUPFAM" id="SSF57667">
    <property type="entry name" value="beta-beta-alpha zinc fingers"/>
    <property type="match status" value="1"/>
</dbReference>
<dbReference type="Proteomes" id="UP001165120">
    <property type="component" value="Unassembled WGS sequence"/>
</dbReference>
<proteinExistence type="predicted"/>
<accession>A0A9W6T4L7</accession>
<evidence type="ECO:0000313" key="5">
    <source>
        <dbReference type="Proteomes" id="UP001165120"/>
    </source>
</evidence>
<protein>
    <submittedName>
        <fullName evidence="4">Unnamed protein product</fullName>
    </submittedName>
</protein>
<evidence type="ECO:0000259" key="3">
    <source>
        <dbReference type="PROSITE" id="PS50157"/>
    </source>
</evidence>
<gene>
    <name evidence="4" type="ORF">Cboi02_000462100</name>
</gene>
<dbReference type="AlphaFoldDB" id="A0A9W6T4L7"/>
<dbReference type="PROSITE" id="PS00028">
    <property type="entry name" value="ZINC_FINGER_C2H2_1"/>
    <property type="match status" value="1"/>
</dbReference>
<organism evidence="4 5">
    <name type="scientific">Candida boidinii</name>
    <name type="common">Yeast</name>
    <dbReference type="NCBI Taxonomy" id="5477"/>
    <lineage>
        <taxon>Eukaryota</taxon>
        <taxon>Fungi</taxon>
        <taxon>Dikarya</taxon>
        <taxon>Ascomycota</taxon>
        <taxon>Saccharomycotina</taxon>
        <taxon>Pichiomycetes</taxon>
        <taxon>Pichiales</taxon>
        <taxon>Pichiaceae</taxon>
        <taxon>Ogataea</taxon>
        <taxon>Ogataea/Candida clade</taxon>
    </lineage>
</organism>
<keyword evidence="1" id="KW-0862">Zinc</keyword>
<keyword evidence="1" id="KW-0863">Zinc-finger</keyword>
<reference evidence="4" key="1">
    <citation type="submission" date="2023-04" db="EMBL/GenBank/DDBJ databases">
        <title>Candida boidinii NBRC 10035.</title>
        <authorList>
            <person name="Ichikawa N."/>
            <person name="Sato H."/>
            <person name="Tonouchi N."/>
        </authorList>
    </citation>
    <scope>NUCLEOTIDE SEQUENCE</scope>
    <source>
        <strain evidence="4">NBRC 10035</strain>
    </source>
</reference>
<comment type="caution">
    <text evidence="4">The sequence shown here is derived from an EMBL/GenBank/DDBJ whole genome shotgun (WGS) entry which is preliminary data.</text>
</comment>
<dbReference type="GO" id="GO:0008270">
    <property type="term" value="F:zinc ion binding"/>
    <property type="evidence" value="ECO:0007669"/>
    <property type="project" value="UniProtKB-KW"/>
</dbReference>
<evidence type="ECO:0000256" key="1">
    <source>
        <dbReference type="PROSITE-ProRule" id="PRU00042"/>
    </source>
</evidence>
<dbReference type="Pfam" id="PF00096">
    <property type="entry name" value="zf-C2H2"/>
    <property type="match status" value="1"/>
</dbReference>
<dbReference type="PROSITE" id="PS50157">
    <property type="entry name" value="ZINC_FINGER_C2H2_2"/>
    <property type="match status" value="1"/>
</dbReference>
<sequence>METIHRIYQMDSSSQQQQQQQQQHLQQRESLIFNNMEMGIPIPAQLPVQLQVHVPQQGMPQVMPQVIPLQQSQVAVETNHYQVMGAFVCSICSTHFRVKSYLTRHMKKHETLKPFICPFFDTRDCDSEETEENEKEDTHSHDCSKSTSSLQKDDTNEKDEESETDKELPKGTKCHPTGGFSRRDTFKTHLKALHFVYPIGTKSNNRNMTPGRCAGCFEGFENNALWLENHIATGECPAIINEYK</sequence>